<keyword evidence="1" id="KW-1133">Transmembrane helix</keyword>
<dbReference type="Pfam" id="PF00487">
    <property type="entry name" value="FA_desaturase"/>
    <property type="match status" value="1"/>
</dbReference>
<reference evidence="3" key="3">
    <citation type="journal article" date="2005" name="FEBS J.">
        <title>Fatty acid desaturases from the microalga Thalassiosira pseudonana.</title>
        <authorList>
            <person name="Tonon T."/>
            <person name="Sayanova O."/>
            <person name="Michaelson L.V."/>
            <person name="Qing R."/>
            <person name="Harvey D."/>
            <person name="Larson T.R."/>
            <person name="Li Y."/>
            <person name="Napier J.A."/>
            <person name="Graham I.A."/>
        </authorList>
    </citation>
    <scope>NUCLEOTIDE SEQUENCE</scope>
</reference>
<dbReference type="InterPro" id="IPR005804">
    <property type="entry name" value="FA_desaturase_dom"/>
</dbReference>
<evidence type="ECO:0000313" key="3">
    <source>
        <dbReference type="EMBL" id="AAX14502.1"/>
    </source>
</evidence>
<reference evidence="3" key="2">
    <citation type="submission" date="2004-11" db="EMBL/GenBank/DDBJ databases">
        <authorList>
            <person name="Tonon T."/>
            <person name="Qing R."/>
            <person name="Harvey D."/>
            <person name="Larson T.R."/>
            <person name="Li Y."/>
            <person name="Graham I.A."/>
        </authorList>
    </citation>
    <scope>NUCLEOTIDE SEQUENCE</scope>
</reference>
<dbReference type="HOGENOM" id="CLU_016265_0_1_1"/>
<dbReference type="Pfam" id="PF00173">
    <property type="entry name" value="Cyt-b5"/>
    <property type="match status" value="1"/>
</dbReference>
<evidence type="ECO:0000259" key="2">
    <source>
        <dbReference type="SMART" id="SM01117"/>
    </source>
</evidence>
<dbReference type="InterPro" id="IPR036400">
    <property type="entry name" value="Cyt_B5-like_heme/steroid_sf"/>
</dbReference>
<feature type="transmembrane region" description="Helical" evidence="1">
    <location>
        <begin position="134"/>
        <end position="152"/>
    </location>
</feature>
<keyword evidence="1" id="KW-0812">Transmembrane</keyword>
<dbReference type="Gene3D" id="3.10.120.10">
    <property type="entry name" value="Cytochrome b5-like heme/steroid binding domain"/>
    <property type="match status" value="1"/>
</dbReference>
<reference evidence="3" key="1">
    <citation type="submission" date="2004-11" db="EMBL/GenBank/DDBJ databases">
        <authorList>
            <person name="Michaelson L."/>
            <person name="Sayanova O."/>
            <person name="Napier J.A."/>
        </authorList>
    </citation>
    <scope>NUCLEOTIDE SEQUENCE</scope>
</reference>
<accession>Q4G2T4</accession>
<dbReference type="PIRSF" id="PIRSF015921">
    <property type="entry name" value="FA_sphinglp_des"/>
    <property type="match status" value="1"/>
</dbReference>
<proteinExistence type="evidence at transcript level"/>
<dbReference type="PANTHER" id="PTHR19353:SF75">
    <property type="entry name" value="FATTY ACID DESATURASE, PUTATIVE-RELATED"/>
    <property type="match status" value="1"/>
</dbReference>
<dbReference type="InterPro" id="IPR012171">
    <property type="entry name" value="Fatty_acid_desaturase"/>
</dbReference>
<dbReference type="EMBL" id="AY817152">
    <property type="protein sequence ID" value="AAX14502.1"/>
    <property type="molecule type" value="mRNA"/>
</dbReference>
<organism evidence="3">
    <name type="scientific">Thalassiosira pseudonana</name>
    <name type="common">Marine diatom</name>
    <name type="synonym">Cyclotella nana</name>
    <dbReference type="NCBI Taxonomy" id="35128"/>
    <lineage>
        <taxon>Eukaryota</taxon>
        <taxon>Sar</taxon>
        <taxon>Stramenopiles</taxon>
        <taxon>Ochrophyta</taxon>
        <taxon>Bacillariophyta</taxon>
        <taxon>Coscinodiscophyceae</taxon>
        <taxon>Thalassiosirophycidae</taxon>
        <taxon>Thalassiosirales</taxon>
        <taxon>Thalassiosiraceae</taxon>
        <taxon>Thalassiosira</taxon>
    </lineage>
</organism>
<feature type="domain" description="Cytochrome b5 heme-binding" evidence="2">
    <location>
        <begin position="32"/>
        <end position="99"/>
    </location>
</feature>
<evidence type="ECO:0000256" key="1">
    <source>
        <dbReference type="SAM" id="Phobius"/>
    </source>
</evidence>
<dbReference type="SMART" id="SM01117">
    <property type="entry name" value="Cyt-b5"/>
    <property type="match status" value="1"/>
</dbReference>
<dbReference type="InterPro" id="IPR001199">
    <property type="entry name" value="Cyt_B5-like_heme/steroid-bd"/>
</dbReference>
<dbReference type="CDD" id="cd03506">
    <property type="entry name" value="Delta6-FADS-like"/>
    <property type="match status" value="1"/>
</dbReference>
<dbReference type="GO" id="GO:0006629">
    <property type="term" value="P:lipid metabolic process"/>
    <property type="evidence" value="ECO:0007669"/>
    <property type="project" value="InterPro"/>
</dbReference>
<sequence length="476" mass="54568">MPPNADISRIRNRIPTKTGTVASADNNDPATQSVRTLKSLKGNEVVINGTIYDIADFVHPGGEVVKFFGGNDVTIQYNMIHPYHTGKHLEKMKAVGKVVDWQSDYKFDTPFEREIKSEVFKIVRRGREFGTTGYFLRAFFYIALFFTMQYTFATCTTFTTYDHWYQSGVFIAIVFGISQAFIGLNVQHDANHGAASKRPWVNDLLGFGTDLIGSNKWNWMAQHWTHHAYTNHSEKDPDSFSSEPMFAFNDYPIGHPKRKWWHRFQGGYFLFMLGLYWLPTVFNPQFIDLRQRGAQYVGIQMENDFIVKRRKYAVALRMMYIYLNIVSPFMNNGLSWSTFGIIMLMGISESLTLSVLFSLSHNFINSDRDPTADFKKTGEQVCWFKSQVETSSTYGGFISGCLTGGLNFQVEHHLFPRMSSAWYPYIAPTVREVCKKHGMSYAYYPWIGQNLVSTFKYMHRAGSGANWELKPLSGSA</sequence>
<gene>
    <name evidence="3" type="primary">desO</name>
</gene>
<dbReference type="AlphaFoldDB" id="Q4G2T4"/>
<keyword evidence="1" id="KW-0472">Membrane</keyword>
<protein>
    <submittedName>
        <fullName evidence="3">Delta-8 fatty acid desaturase</fullName>
    </submittedName>
</protein>
<feature type="transmembrane region" description="Helical" evidence="1">
    <location>
        <begin position="336"/>
        <end position="359"/>
    </location>
</feature>
<name>Q4G2T4_THAPS</name>
<dbReference type="PANTHER" id="PTHR19353">
    <property type="entry name" value="FATTY ACID DESATURASE 2"/>
    <property type="match status" value="1"/>
</dbReference>
<dbReference type="SUPFAM" id="SSF55856">
    <property type="entry name" value="Cytochrome b5-like heme/steroid binding domain"/>
    <property type="match status" value="1"/>
</dbReference>
<feature type="transmembrane region" description="Helical" evidence="1">
    <location>
        <begin position="164"/>
        <end position="184"/>
    </location>
</feature>
<dbReference type="GO" id="GO:0016491">
    <property type="term" value="F:oxidoreductase activity"/>
    <property type="evidence" value="ECO:0007669"/>
    <property type="project" value="InterPro"/>
</dbReference>